<dbReference type="EMBL" id="JACTNZ010000005">
    <property type="protein sequence ID" value="KAG5547775.1"/>
    <property type="molecule type" value="Genomic_DNA"/>
</dbReference>
<sequence length="90" mass="10442">MKLLRSLCLFVHDSIVPSFFFNFFVFCPAYFNTQKTKRATKVEVGTKTTDASMDEWLQVCFFFSELGNCIYSVIVQQIEKEEVADLHEAL</sequence>
<comment type="caution">
    <text evidence="2">The sequence shown here is derived from an EMBL/GenBank/DDBJ whole genome shotgun (WGS) entry which is preliminary data.</text>
</comment>
<organism evidence="2 3">
    <name type="scientific">Rhododendron griersonianum</name>
    <dbReference type="NCBI Taxonomy" id="479676"/>
    <lineage>
        <taxon>Eukaryota</taxon>
        <taxon>Viridiplantae</taxon>
        <taxon>Streptophyta</taxon>
        <taxon>Embryophyta</taxon>
        <taxon>Tracheophyta</taxon>
        <taxon>Spermatophyta</taxon>
        <taxon>Magnoliopsida</taxon>
        <taxon>eudicotyledons</taxon>
        <taxon>Gunneridae</taxon>
        <taxon>Pentapetalae</taxon>
        <taxon>asterids</taxon>
        <taxon>Ericales</taxon>
        <taxon>Ericaceae</taxon>
        <taxon>Ericoideae</taxon>
        <taxon>Rhodoreae</taxon>
        <taxon>Rhododendron</taxon>
    </lineage>
</organism>
<keyword evidence="1" id="KW-0812">Transmembrane</keyword>
<accession>A0AAV6K5Z3</accession>
<evidence type="ECO:0000256" key="1">
    <source>
        <dbReference type="SAM" id="Phobius"/>
    </source>
</evidence>
<name>A0AAV6K5Z3_9ERIC</name>
<keyword evidence="3" id="KW-1185">Reference proteome</keyword>
<protein>
    <recommendedName>
        <fullName evidence="4">Secreted protein</fullName>
    </recommendedName>
</protein>
<evidence type="ECO:0000313" key="2">
    <source>
        <dbReference type="EMBL" id="KAG5547775.1"/>
    </source>
</evidence>
<gene>
    <name evidence="2" type="ORF">RHGRI_013459</name>
</gene>
<evidence type="ECO:0008006" key="4">
    <source>
        <dbReference type="Google" id="ProtNLM"/>
    </source>
</evidence>
<proteinExistence type="predicted"/>
<dbReference type="Proteomes" id="UP000823749">
    <property type="component" value="Chromosome 5"/>
</dbReference>
<evidence type="ECO:0000313" key="3">
    <source>
        <dbReference type="Proteomes" id="UP000823749"/>
    </source>
</evidence>
<dbReference type="AlphaFoldDB" id="A0AAV6K5Z3"/>
<reference evidence="2" key="1">
    <citation type="submission" date="2020-08" db="EMBL/GenBank/DDBJ databases">
        <title>Plant Genome Project.</title>
        <authorList>
            <person name="Zhang R.-G."/>
        </authorList>
    </citation>
    <scope>NUCLEOTIDE SEQUENCE</scope>
    <source>
        <strain evidence="2">WSP0</strain>
        <tissue evidence="2">Leaf</tissue>
    </source>
</reference>
<keyword evidence="1" id="KW-0472">Membrane</keyword>
<feature type="transmembrane region" description="Helical" evidence="1">
    <location>
        <begin position="7"/>
        <end position="31"/>
    </location>
</feature>
<keyword evidence="1" id="KW-1133">Transmembrane helix</keyword>